<comment type="caution">
    <text evidence="1">The sequence shown here is derived from an EMBL/GenBank/DDBJ whole genome shotgun (WGS) entry which is preliminary data.</text>
</comment>
<keyword evidence="2" id="KW-1185">Reference proteome</keyword>
<gene>
    <name evidence="1" type="ORF">N7Z68_09670</name>
</gene>
<dbReference type="Proteomes" id="UP001148125">
    <property type="component" value="Unassembled WGS sequence"/>
</dbReference>
<dbReference type="RefSeq" id="WP_275118272.1">
    <property type="nucleotide sequence ID" value="NZ_JAOTPO010000005.1"/>
</dbReference>
<evidence type="ECO:0000313" key="2">
    <source>
        <dbReference type="Proteomes" id="UP001148125"/>
    </source>
</evidence>
<reference evidence="1" key="1">
    <citation type="submission" date="2024-05" db="EMBL/GenBank/DDBJ databases">
        <title>Alkalihalobacillus sp. strain MEB203 novel alkaliphilic bacterium from Lonar Lake, India.</title>
        <authorList>
            <person name="Joshi A."/>
            <person name="Thite S."/>
            <person name="Mengade P."/>
        </authorList>
    </citation>
    <scope>NUCLEOTIDE SEQUENCE</scope>
    <source>
        <strain evidence="1">MEB 203</strain>
    </source>
</reference>
<sequence>MKELLKWIEMDLKHIVNDLIDHGKSISVGEMQDDEKEVKGQYYIKAKLGLDDED</sequence>
<evidence type="ECO:0000313" key="1">
    <source>
        <dbReference type="EMBL" id="MDE5413656.1"/>
    </source>
</evidence>
<protein>
    <submittedName>
        <fullName evidence="1">Uncharacterized protein</fullName>
    </submittedName>
</protein>
<proteinExistence type="predicted"/>
<name>A0ABT5VET0_9BACI</name>
<accession>A0ABT5VET0</accession>
<dbReference type="EMBL" id="JAOTPO010000005">
    <property type="protein sequence ID" value="MDE5413656.1"/>
    <property type="molecule type" value="Genomic_DNA"/>
</dbReference>
<organism evidence="1 2">
    <name type="scientific">Alkalihalobacterium chitinilyticum</name>
    <dbReference type="NCBI Taxonomy" id="2980103"/>
    <lineage>
        <taxon>Bacteria</taxon>
        <taxon>Bacillati</taxon>
        <taxon>Bacillota</taxon>
        <taxon>Bacilli</taxon>
        <taxon>Bacillales</taxon>
        <taxon>Bacillaceae</taxon>
        <taxon>Alkalihalobacterium</taxon>
    </lineage>
</organism>